<sequence>MCGIRRNPEEKFANSVGGTQVLAPSSLRRDRENEDSEKNGMRHCKSHTDSSTATPHLSLSPSLPPESHRKKRDTIIKRDSQTSITVLNSKSTHIGPLVRGIWHRLRENSTLAYDAIIDRPEDLLQLEIVGEIGKGHFGTVYQGIWNGLEVAVKMITEDKADKNLFRQALEVAVMSTVSHPSLLQVHTFFTDVVTIATGNEDTTVLRLLPGENIENPQGLGGSR</sequence>
<feature type="compositionally biased region" description="Basic and acidic residues" evidence="2">
    <location>
        <begin position="27"/>
        <end position="40"/>
    </location>
</feature>
<evidence type="ECO:0000259" key="3">
    <source>
        <dbReference type="PROSITE" id="PS50011"/>
    </source>
</evidence>
<dbReference type="EMBL" id="CAJHUC010001328">
    <property type="protein sequence ID" value="CAD7700729.1"/>
    <property type="molecule type" value="Genomic_DNA"/>
</dbReference>
<dbReference type="Proteomes" id="UP000708148">
    <property type="component" value="Unassembled WGS sequence"/>
</dbReference>
<dbReference type="InterPro" id="IPR011009">
    <property type="entry name" value="Kinase-like_dom_sf"/>
</dbReference>
<dbReference type="PANTHER" id="PTHR44329">
    <property type="entry name" value="SERINE/THREONINE-PROTEIN KINASE TNNI3K-RELATED"/>
    <property type="match status" value="1"/>
</dbReference>
<name>A0A8S1J4I8_9CHLO</name>
<feature type="compositionally biased region" description="Basic and acidic residues" evidence="2">
    <location>
        <begin position="1"/>
        <end position="12"/>
    </location>
</feature>
<dbReference type="Pfam" id="PF07714">
    <property type="entry name" value="PK_Tyr_Ser-Thr"/>
    <property type="match status" value="1"/>
</dbReference>
<evidence type="ECO:0000313" key="4">
    <source>
        <dbReference type="EMBL" id="CAD7700729.1"/>
    </source>
</evidence>
<reference evidence="4" key="1">
    <citation type="submission" date="2020-12" db="EMBL/GenBank/DDBJ databases">
        <authorList>
            <person name="Iha C."/>
        </authorList>
    </citation>
    <scope>NUCLEOTIDE SEQUENCE</scope>
</reference>
<dbReference type="InterPro" id="IPR000719">
    <property type="entry name" value="Prot_kinase_dom"/>
</dbReference>
<comment type="caution">
    <text evidence="4">The sequence shown here is derived from an EMBL/GenBank/DDBJ whole genome shotgun (WGS) entry which is preliminary data.</text>
</comment>
<keyword evidence="5" id="KW-1185">Reference proteome</keyword>
<dbReference type="PROSITE" id="PS00107">
    <property type="entry name" value="PROTEIN_KINASE_ATP"/>
    <property type="match status" value="1"/>
</dbReference>
<keyword evidence="1" id="KW-0067">ATP-binding</keyword>
<dbReference type="GO" id="GO:0004674">
    <property type="term" value="F:protein serine/threonine kinase activity"/>
    <property type="evidence" value="ECO:0007669"/>
    <property type="project" value="TreeGrafter"/>
</dbReference>
<dbReference type="InterPro" id="IPR001245">
    <property type="entry name" value="Ser-Thr/Tyr_kinase_cat_dom"/>
</dbReference>
<dbReference type="Gene3D" id="3.30.200.20">
    <property type="entry name" value="Phosphorylase Kinase, domain 1"/>
    <property type="match status" value="1"/>
</dbReference>
<feature type="domain" description="Protein kinase" evidence="3">
    <location>
        <begin position="126"/>
        <end position="223"/>
    </location>
</feature>
<feature type="region of interest" description="Disordered" evidence="2">
    <location>
        <begin position="1"/>
        <end position="73"/>
    </location>
</feature>
<dbReference type="GO" id="GO:0005524">
    <property type="term" value="F:ATP binding"/>
    <property type="evidence" value="ECO:0007669"/>
    <property type="project" value="UniProtKB-UniRule"/>
</dbReference>
<dbReference type="InterPro" id="IPR017441">
    <property type="entry name" value="Protein_kinase_ATP_BS"/>
</dbReference>
<feature type="non-terminal residue" evidence="4">
    <location>
        <position position="1"/>
    </location>
</feature>
<evidence type="ECO:0000313" key="5">
    <source>
        <dbReference type="Proteomes" id="UP000708148"/>
    </source>
</evidence>
<accession>A0A8S1J4I8</accession>
<keyword evidence="1" id="KW-0547">Nucleotide-binding</keyword>
<feature type="binding site" evidence="1">
    <location>
        <position position="153"/>
    </location>
    <ligand>
        <name>ATP</name>
        <dbReference type="ChEBI" id="CHEBI:30616"/>
    </ligand>
</feature>
<protein>
    <recommendedName>
        <fullName evidence="3">Protein kinase domain-containing protein</fullName>
    </recommendedName>
</protein>
<dbReference type="PROSITE" id="PS50011">
    <property type="entry name" value="PROTEIN_KINASE_DOM"/>
    <property type="match status" value="1"/>
</dbReference>
<gene>
    <name evidence="4" type="ORF">OSTQU699_LOCUS6088</name>
</gene>
<dbReference type="SUPFAM" id="SSF56112">
    <property type="entry name" value="Protein kinase-like (PK-like)"/>
    <property type="match status" value="1"/>
</dbReference>
<evidence type="ECO:0000256" key="1">
    <source>
        <dbReference type="PROSITE-ProRule" id="PRU10141"/>
    </source>
</evidence>
<dbReference type="PANTHER" id="PTHR44329:SF214">
    <property type="entry name" value="PROTEIN KINASE DOMAIN-CONTAINING PROTEIN"/>
    <property type="match status" value="1"/>
</dbReference>
<proteinExistence type="predicted"/>
<organism evidence="4 5">
    <name type="scientific">Ostreobium quekettii</name>
    <dbReference type="NCBI Taxonomy" id="121088"/>
    <lineage>
        <taxon>Eukaryota</taxon>
        <taxon>Viridiplantae</taxon>
        <taxon>Chlorophyta</taxon>
        <taxon>core chlorophytes</taxon>
        <taxon>Ulvophyceae</taxon>
        <taxon>TCBD clade</taxon>
        <taxon>Bryopsidales</taxon>
        <taxon>Ostreobineae</taxon>
        <taxon>Ostreobiaceae</taxon>
        <taxon>Ostreobium</taxon>
    </lineage>
</organism>
<evidence type="ECO:0000256" key="2">
    <source>
        <dbReference type="SAM" id="MobiDB-lite"/>
    </source>
</evidence>
<dbReference type="AlphaFoldDB" id="A0A8S1J4I8"/>
<dbReference type="InterPro" id="IPR051681">
    <property type="entry name" value="Ser/Thr_Kinases-Pseudokinases"/>
</dbReference>
<dbReference type="OrthoDB" id="525276at2759"/>